<name>A0A0D2LSH1_9CHLO</name>
<accession>A0A0D2LSH1</accession>
<dbReference type="Proteomes" id="UP000054498">
    <property type="component" value="Unassembled WGS sequence"/>
</dbReference>
<dbReference type="RefSeq" id="XP_013891751.1">
    <property type="nucleotide sequence ID" value="XM_014036297.1"/>
</dbReference>
<dbReference type="EMBL" id="KK105365">
    <property type="protein sequence ID" value="KIY92731.1"/>
    <property type="molecule type" value="Genomic_DNA"/>
</dbReference>
<evidence type="ECO:0000313" key="3">
    <source>
        <dbReference type="Proteomes" id="UP000054498"/>
    </source>
</evidence>
<gene>
    <name evidence="2" type="ORF">MNEG_15233</name>
</gene>
<dbReference type="KEGG" id="mng:MNEG_15233"/>
<proteinExistence type="predicted"/>
<dbReference type="GeneID" id="25732874"/>
<reference evidence="2 3" key="1">
    <citation type="journal article" date="2013" name="BMC Genomics">
        <title>Reconstruction of the lipid metabolism for the microalga Monoraphidium neglectum from its genome sequence reveals characteristics suitable for biofuel production.</title>
        <authorList>
            <person name="Bogen C."/>
            <person name="Al-Dilaimi A."/>
            <person name="Albersmeier A."/>
            <person name="Wichmann J."/>
            <person name="Grundmann M."/>
            <person name="Rupp O."/>
            <person name="Lauersen K.J."/>
            <person name="Blifernez-Klassen O."/>
            <person name="Kalinowski J."/>
            <person name="Goesmann A."/>
            <person name="Mussgnug J.H."/>
            <person name="Kruse O."/>
        </authorList>
    </citation>
    <scope>NUCLEOTIDE SEQUENCE [LARGE SCALE GENOMIC DNA]</scope>
    <source>
        <strain evidence="2 3">SAG 48.87</strain>
    </source>
</reference>
<protein>
    <submittedName>
        <fullName evidence="2">Uncharacterized protein</fullName>
    </submittedName>
</protein>
<sequence>MTEADPIELQSTYSCFMAPPPLVVNFTCALPQPVVEVPPVDPMTTLGLPPFSSLDDLRSSLKMPQAPIKPPRAASSWDHSPSPLAFSPRLALAEDATTAERTEPVARKARKVTCSEGPAYNTRSTSRRDSAIAYRTRARSIW</sequence>
<evidence type="ECO:0000313" key="2">
    <source>
        <dbReference type="EMBL" id="KIY92731.1"/>
    </source>
</evidence>
<keyword evidence="3" id="KW-1185">Reference proteome</keyword>
<dbReference type="AlphaFoldDB" id="A0A0D2LSH1"/>
<organism evidence="2 3">
    <name type="scientific">Monoraphidium neglectum</name>
    <dbReference type="NCBI Taxonomy" id="145388"/>
    <lineage>
        <taxon>Eukaryota</taxon>
        <taxon>Viridiplantae</taxon>
        <taxon>Chlorophyta</taxon>
        <taxon>core chlorophytes</taxon>
        <taxon>Chlorophyceae</taxon>
        <taxon>CS clade</taxon>
        <taxon>Sphaeropleales</taxon>
        <taxon>Selenastraceae</taxon>
        <taxon>Monoraphidium</taxon>
    </lineage>
</organism>
<feature type="region of interest" description="Disordered" evidence="1">
    <location>
        <begin position="95"/>
        <end position="128"/>
    </location>
</feature>
<feature type="region of interest" description="Disordered" evidence="1">
    <location>
        <begin position="62"/>
        <end position="81"/>
    </location>
</feature>
<evidence type="ECO:0000256" key="1">
    <source>
        <dbReference type="SAM" id="MobiDB-lite"/>
    </source>
</evidence>